<evidence type="ECO:0000256" key="7">
    <source>
        <dbReference type="ARBA" id="ARBA00023242"/>
    </source>
</evidence>
<proteinExistence type="inferred from homology"/>
<keyword evidence="7" id="KW-0539">Nucleus</keyword>
<comment type="similarity">
    <text evidence="3">Belongs to the YAE1 family.</text>
</comment>
<keyword evidence="11" id="KW-1185">Reference proteome</keyword>
<dbReference type="Proteomes" id="UP000284706">
    <property type="component" value="Unassembled WGS sequence"/>
</dbReference>
<accession>A0A409VW96</accession>
<evidence type="ECO:0000313" key="11">
    <source>
        <dbReference type="Proteomes" id="UP000284706"/>
    </source>
</evidence>
<evidence type="ECO:0000256" key="2">
    <source>
        <dbReference type="ARBA" id="ARBA00004496"/>
    </source>
</evidence>
<evidence type="ECO:0000256" key="1">
    <source>
        <dbReference type="ARBA" id="ARBA00004123"/>
    </source>
</evidence>
<dbReference type="InterPro" id="IPR019191">
    <property type="entry name" value="Essential_protein_Yae1_N"/>
</dbReference>
<protein>
    <recommendedName>
        <fullName evidence="5">Protein YAE1</fullName>
    </recommendedName>
    <alternativeName>
        <fullName evidence="4">Protein yae1</fullName>
    </alternativeName>
</protein>
<comment type="caution">
    <text evidence="10">The sequence shown here is derived from an EMBL/GenBank/DDBJ whole genome shotgun (WGS) entry which is preliminary data.</text>
</comment>
<keyword evidence="6" id="KW-0963">Cytoplasm</keyword>
<gene>
    <name evidence="10" type="ORF">CVT26_013131</name>
</gene>
<organism evidence="10 11">
    <name type="scientific">Gymnopilus dilepis</name>
    <dbReference type="NCBI Taxonomy" id="231916"/>
    <lineage>
        <taxon>Eukaryota</taxon>
        <taxon>Fungi</taxon>
        <taxon>Dikarya</taxon>
        <taxon>Basidiomycota</taxon>
        <taxon>Agaricomycotina</taxon>
        <taxon>Agaricomycetes</taxon>
        <taxon>Agaricomycetidae</taxon>
        <taxon>Agaricales</taxon>
        <taxon>Agaricineae</taxon>
        <taxon>Hymenogastraceae</taxon>
        <taxon>Gymnopilus</taxon>
    </lineage>
</organism>
<sequence>MDSPWDDTGDNATVRDVEWSRISNDFTNAGYREGITAGKEASSQEGFDAGYANVGVPLGRQLGLLRGVSSVILSVLKETSGSTSSSSSDPHGHGEDLLVEAQSIASQLSRVRFSDIVPRDLEAEQHAREHLEDKGRDDDGVDENEDSAQRREMEGIEDMLANLGASSSGVNGTKNGRPTVDDVHNLRDRLAVLTEHLGLNLTVDLSTIALPRG</sequence>
<feature type="region of interest" description="Disordered" evidence="8">
    <location>
        <begin position="129"/>
        <end position="148"/>
    </location>
</feature>
<evidence type="ECO:0000256" key="8">
    <source>
        <dbReference type="SAM" id="MobiDB-lite"/>
    </source>
</evidence>
<dbReference type="Pfam" id="PF09811">
    <property type="entry name" value="Yae1_N"/>
    <property type="match status" value="1"/>
</dbReference>
<dbReference type="EMBL" id="NHYE01005537">
    <property type="protein sequence ID" value="PPQ70544.1"/>
    <property type="molecule type" value="Genomic_DNA"/>
</dbReference>
<dbReference type="PANTHER" id="PTHR18829">
    <property type="entry name" value="PROTEIN YAE1 HOMOLOG"/>
    <property type="match status" value="1"/>
</dbReference>
<dbReference type="OrthoDB" id="20086at2759"/>
<comment type="subcellular location">
    <subcellularLocation>
        <location evidence="2">Cytoplasm</location>
    </subcellularLocation>
    <subcellularLocation>
        <location evidence="1">Nucleus</location>
    </subcellularLocation>
</comment>
<feature type="domain" description="Essential protein Yae1 N-terminal" evidence="9">
    <location>
        <begin position="30"/>
        <end position="68"/>
    </location>
</feature>
<dbReference type="AlphaFoldDB" id="A0A409VW96"/>
<evidence type="ECO:0000256" key="6">
    <source>
        <dbReference type="ARBA" id="ARBA00022490"/>
    </source>
</evidence>
<evidence type="ECO:0000313" key="10">
    <source>
        <dbReference type="EMBL" id="PPQ70544.1"/>
    </source>
</evidence>
<evidence type="ECO:0000256" key="4">
    <source>
        <dbReference type="ARBA" id="ARBA00017286"/>
    </source>
</evidence>
<evidence type="ECO:0000256" key="5">
    <source>
        <dbReference type="ARBA" id="ARBA00018400"/>
    </source>
</evidence>
<name>A0A409VW96_9AGAR</name>
<evidence type="ECO:0000259" key="9">
    <source>
        <dbReference type="Pfam" id="PF09811"/>
    </source>
</evidence>
<feature type="compositionally biased region" description="Basic and acidic residues" evidence="8">
    <location>
        <begin position="129"/>
        <end position="138"/>
    </location>
</feature>
<dbReference type="PANTHER" id="PTHR18829:SF0">
    <property type="entry name" value="PROTEIN YAE1 HOMOLOG"/>
    <property type="match status" value="1"/>
</dbReference>
<dbReference type="GO" id="GO:0005634">
    <property type="term" value="C:nucleus"/>
    <property type="evidence" value="ECO:0007669"/>
    <property type="project" value="UniProtKB-SubCell"/>
</dbReference>
<dbReference type="STRING" id="231916.A0A409VW96"/>
<dbReference type="InParanoid" id="A0A409VW96"/>
<evidence type="ECO:0000256" key="3">
    <source>
        <dbReference type="ARBA" id="ARBA00007096"/>
    </source>
</evidence>
<reference evidence="10 11" key="1">
    <citation type="journal article" date="2018" name="Evol. Lett.">
        <title>Horizontal gene cluster transfer increased hallucinogenic mushroom diversity.</title>
        <authorList>
            <person name="Reynolds H.T."/>
            <person name="Vijayakumar V."/>
            <person name="Gluck-Thaler E."/>
            <person name="Korotkin H.B."/>
            <person name="Matheny P.B."/>
            <person name="Slot J.C."/>
        </authorList>
    </citation>
    <scope>NUCLEOTIDE SEQUENCE [LARGE SCALE GENOMIC DNA]</scope>
    <source>
        <strain evidence="10 11">SRW20</strain>
    </source>
</reference>
<dbReference type="GO" id="GO:0005737">
    <property type="term" value="C:cytoplasm"/>
    <property type="evidence" value="ECO:0007669"/>
    <property type="project" value="UniProtKB-SubCell"/>
</dbReference>
<dbReference type="InterPro" id="IPR038881">
    <property type="entry name" value="Yae1-like"/>
</dbReference>